<evidence type="ECO:0008006" key="4">
    <source>
        <dbReference type="Google" id="ProtNLM"/>
    </source>
</evidence>
<organism evidence="2 3">
    <name type="scientific">Callosobruchus maculatus</name>
    <name type="common">Southern cowpea weevil</name>
    <name type="synonym">Pulse bruchid</name>
    <dbReference type="NCBI Taxonomy" id="64391"/>
    <lineage>
        <taxon>Eukaryota</taxon>
        <taxon>Metazoa</taxon>
        <taxon>Ecdysozoa</taxon>
        <taxon>Arthropoda</taxon>
        <taxon>Hexapoda</taxon>
        <taxon>Insecta</taxon>
        <taxon>Pterygota</taxon>
        <taxon>Neoptera</taxon>
        <taxon>Endopterygota</taxon>
        <taxon>Coleoptera</taxon>
        <taxon>Polyphaga</taxon>
        <taxon>Cucujiformia</taxon>
        <taxon>Chrysomeloidea</taxon>
        <taxon>Chrysomelidae</taxon>
        <taxon>Bruchinae</taxon>
        <taxon>Bruchini</taxon>
        <taxon>Callosobruchus</taxon>
    </lineage>
</organism>
<evidence type="ECO:0000313" key="2">
    <source>
        <dbReference type="EMBL" id="VEN36536.1"/>
    </source>
</evidence>
<reference evidence="2 3" key="1">
    <citation type="submission" date="2019-01" db="EMBL/GenBank/DDBJ databases">
        <authorList>
            <person name="Sayadi A."/>
        </authorList>
    </citation>
    <scope>NUCLEOTIDE SEQUENCE [LARGE SCALE GENOMIC DNA]</scope>
</reference>
<protein>
    <recommendedName>
        <fullName evidence="4">Coiled-coil domain-containing protein 134</fullName>
    </recommendedName>
</protein>
<feature type="signal peptide" evidence="1">
    <location>
        <begin position="1"/>
        <end position="18"/>
    </location>
</feature>
<dbReference type="PANTHER" id="PTHR14735:SF1">
    <property type="entry name" value="COILED-COIL DOMAIN-CONTAINING PROTEIN 134"/>
    <property type="match status" value="1"/>
</dbReference>
<dbReference type="EMBL" id="CAACVG010002499">
    <property type="protein sequence ID" value="VEN36536.1"/>
    <property type="molecule type" value="Genomic_DNA"/>
</dbReference>
<name>A0A653BNI3_CALMS</name>
<dbReference type="InterPro" id="IPR026321">
    <property type="entry name" value="CC134"/>
</dbReference>
<feature type="chain" id="PRO_5024956534" description="Coiled-coil domain-containing protein 134" evidence="1">
    <location>
        <begin position="19"/>
        <end position="219"/>
    </location>
</feature>
<evidence type="ECO:0000256" key="1">
    <source>
        <dbReference type="SAM" id="SignalP"/>
    </source>
</evidence>
<proteinExistence type="predicted"/>
<keyword evidence="3" id="KW-1185">Reference proteome</keyword>
<dbReference type="PANTHER" id="PTHR14735">
    <property type="entry name" value="COILED-COIL DOMAIN-CONTAINING PROTEIN 134"/>
    <property type="match status" value="1"/>
</dbReference>
<keyword evidence="1" id="KW-0732">Signal</keyword>
<dbReference type="Pfam" id="PF15002">
    <property type="entry name" value="ERK-JNK_inhib"/>
    <property type="match status" value="1"/>
</dbReference>
<gene>
    <name evidence="2" type="ORF">CALMAC_LOCUS2122</name>
</gene>
<dbReference type="OrthoDB" id="5854099at2759"/>
<dbReference type="AlphaFoldDB" id="A0A653BNI3"/>
<dbReference type="Proteomes" id="UP000410492">
    <property type="component" value="Unassembled WGS sequence"/>
</dbReference>
<evidence type="ECO:0000313" key="3">
    <source>
        <dbReference type="Proteomes" id="UP000410492"/>
    </source>
</evidence>
<sequence length="219" mass="25130">MIIHGFFVLALVCSISLALQDDISSESKKAEQLYIKLFKRQRAEQLDAIKNFQKVSNGKNERKSMLQLMSEKIFQVIQKSRASIESSPFIPGISEFPLDRDIQDLLSNILENTALFSEIVLRFPDIAASLLKSNNEWNITLQWSIAFCNQMKYLLDSSTIKLLSLASQELNYIPRDPDFLNPYRKDKKPQVTLGDLKSIKKKKKKIIKKGPRLSTHVEL</sequence>
<accession>A0A653BNI3</accession>